<protein>
    <submittedName>
        <fullName evidence="8">Peptide ABC transporter ATP-binding protein</fullName>
    </submittedName>
    <submittedName>
        <fullName evidence="9">Peptide/nickel transport system ATP-binding protein/dipeptide transport system ATP-binding protein</fullName>
    </submittedName>
</protein>
<keyword evidence="5 9" id="KW-0067">ATP-binding</keyword>
<accession>A0A285JG39</accession>
<dbReference type="PROSITE" id="PS00211">
    <property type="entry name" value="ABC_TRANSPORTER_1"/>
    <property type="match status" value="1"/>
</dbReference>
<dbReference type="CDD" id="cd03257">
    <property type="entry name" value="ABC_NikE_OppD_transporters"/>
    <property type="match status" value="1"/>
</dbReference>
<reference evidence="9 10" key="1">
    <citation type="submission" date="2017-09" db="EMBL/GenBank/DDBJ databases">
        <authorList>
            <person name="Ehlers B."/>
            <person name="Leendertz F.H."/>
        </authorList>
    </citation>
    <scope>NUCLEOTIDE SEQUENCE [LARGE SCALE GENOMIC DNA]</scope>
    <source>
        <strain evidence="9 10">CGMCC 1.12662</strain>
    </source>
</reference>
<evidence type="ECO:0000313" key="8">
    <source>
        <dbReference type="EMBL" id="PJE26371.1"/>
    </source>
</evidence>
<dbReference type="PANTHER" id="PTHR43776:SF7">
    <property type="entry name" value="D,D-DIPEPTIDE TRANSPORT ATP-BINDING PROTEIN DDPF-RELATED"/>
    <property type="match status" value="1"/>
</dbReference>
<dbReference type="InterPro" id="IPR003439">
    <property type="entry name" value="ABC_transporter-like_ATP-bd"/>
</dbReference>
<feature type="region of interest" description="Disordered" evidence="6">
    <location>
        <begin position="1"/>
        <end position="28"/>
    </location>
</feature>
<evidence type="ECO:0000256" key="4">
    <source>
        <dbReference type="ARBA" id="ARBA00022741"/>
    </source>
</evidence>
<dbReference type="NCBIfam" id="TIGR01727">
    <property type="entry name" value="oligo_HPY"/>
    <property type="match status" value="1"/>
</dbReference>
<proteinExistence type="inferred from homology"/>
<dbReference type="FunFam" id="3.40.50.300:FF:000016">
    <property type="entry name" value="Oligopeptide ABC transporter ATP-binding component"/>
    <property type="match status" value="1"/>
</dbReference>
<evidence type="ECO:0000259" key="7">
    <source>
        <dbReference type="PROSITE" id="PS50893"/>
    </source>
</evidence>
<sequence>MTPPDRALRVVPERAETPPRPAPSGPPILEARRLGRAFKVRGGLLHALSNVTLSCAPGTSLGIVGESGCGKTTLNRLLLALDRPTSGEVMFRGKPLSDMSRAEMRVYRRAVQPVFQNPYSSLSPRMKVRRIIAEPLSASREMSRAGVRDRVIEVLEQVGLSADVADRLPSEFSGGQRQRIAIARALASRPELLLLDEPVSSQDISIQAQILNILKDLQEDYGLATLFVSHDLATVRFMCDEVVVIYLGRVVERGPAARICTTPDHPYTAALLAAALPADPAAPATDTPPMGELPSPLSPPSGCAYHTRCPFAQEICKQERPVLKETPRGEVACHRVSAEGWS</sequence>
<dbReference type="EMBL" id="PGTD01000022">
    <property type="protein sequence ID" value="PJE26371.1"/>
    <property type="molecule type" value="Genomic_DNA"/>
</dbReference>
<comment type="similarity">
    <text evidence="2">Belongs to the ABC transporter superfamily.</text>
</comment>
<evidence type="ECO:0000313" key="10">
    <source>
        <dbReference type="Proteomes" id="UP000231655"/>
    </source>
</evidence>
<evidence type="ECO:0000256" key="3">
    <source>
        <dbReference type="ARBA" id="ARBA00022448"/>
    </source>
</evidence>
<dbReference type="RefSeq" id="WP_097147400.1">
    <property type="nucleotide sequence ID" value="NZ_OBEA01000009.1"/>
</dbReference>
<dbReference type="Proteomes" id="UP000231702">
    <property type="component" value="Unassembled WGS sequence"/>
</dbReference>
<dbReference type="GO" id="GO:0016887">
    <property type="term" value="F:ATP hydrolysis activity"/>
    <property type="evidence" value="ECO:0007669"/>
    <property type="project" value="InterPro"/>
</dbReference>
<dbReference type="InterPro" id="IPR050319">
    <property type="entry name" value="ABC_transp_ATP-bind"/>
</dbReference>
<dbReference type="PANTHER" id="PTHR43776">
    <property type="entry name" value="TRANSPORT ATP-BINDING PROTEIN"/>
    <property type="match status" value="1"/>
</dbReference>
<dbReference type="InterPro" id="IPR017871">
    <property type="entry name" value="ABC_transporter-like_CS"/>
</dbReference>
<dbReference type="SUPFAM" id="SSF52540">
    <property type="entry name" value="P-loop containing nucleoside triphosphate hydrolases"/>
    <property type="match status" value="1"/>
</dbReference>
<feature type="compositionally biased region" description="Basic and acidic residues" evidence="6">
    <location>
        <begin position="1"/>
        <end position="17"/>
    </location>
</feature>
<feature type="domain" description="ABC transporter" evidence="7">
    <location>
        <begin position="32"/>
        <end position="272"/>
    </location>
</feature>
<dbReference type="OrthoDB" id="37801at2"/>
<evidence type="ECO:0000313" key="11">
    <source>
        <dbReference type="Proteomes" id="UP000231702"/>
    </source>
</evidence>
<keyword evidence="3" id="KW-0813">Transport</keyword>
<dbReference type="InterPro" id="IPR013563">
    <property type="entry name" value="Oligopep_ABC_C"/>
</dbReference>
<dbReference type="Pfam" id="PF08352">
    <property type="entry name" value="oligo_HPY"/>
    <property type="match status" value="1"/>
</dbReference>
<keyword evidence="4" id="KW-0547">Nucleotide-binding</keyword>
<dbReference type="GO" id="GO:0005886">
    <property type="term" value="C:plasma membrane"/>
    <property type="evidence" value="ECO:0007669"/>
    <property type="project" value="UniProtKB-SubCell"/>
</dbReference>
<evidence type="ECO:0000256" key="5">
    <source>
        <dbReference type="ARBA" id="ARBA00022840"/>
    </source>
</evidence>
<dbReference type="EMBL" id="OBEA01000009">
    <property type="protein sequence ID" value="SNY59242.1"/>
    <property type="molecule type" value="Genomic_DNA"/>
</dbReference>
<evidence type="ECO:0000256" key="1">
    <source>
        <dbReference type="ARBA" id="ARBA00004417"/>
    </source>
</evidence>
<dbReference type="Proteomes" id="UP000231655">
    <property type="component" value="Unassembled WGS sequence"/>
</dbReference>
<organism evidence="9 10">
    <name type="scientific">Pseudooceanicola antarcticus</name>
    <dbReference type="NCBI Taxonomy" id="1247613"/>
    <lineage>
        <taxon>Bacteria</taxon>
        <taxon>Pseudomonadati</taxon>
        <taxon>Pseudomonadota</taxon>
        <taxon>Alphaproteobacteria</taxon>
        <taxon>Rhodobacterales</taxon>
        <taxon>Paracoccaceae</taxon>
        <taxon>Pseudooceanicola</taxon>
    </lineage>
</organism>
<name>A0A285JG39_9RHOB</name>
<evidence type="ECO:0000256" key="6">
    <source>
        <dbReference type="SAM" id="MobiDB-lite"/>
    </source>
</evidence>
<evidence type="ECO:0000256" key="2">
    <source>
        <dbReference type="ARBA" id="ARBA00005417"/>
    </source>
</evidence>
<dbReference type="InterPro" id="IPR027417">
    <property type="entry name" value="P-loop_NTPase"/>
</dbReference>
<dbReference type="Pfam" id="PF00005">
    <property type="entry name" value="ABC_tran"/>
    <property type="match status" value="1"/>
</dbReference>
<dbReference type="InterPro" id="IPR003593">
    <property type="entry name" value="AAA+_ATPase"/>
</dbReference>
<gene>
    <name evidence="8" type="ORF">CVM39_17635</name>
    <name evidence="9" type="ORF">SAMN06297129_3712</name>
</gene>
<dbReference type="GO" id="GO:0015833">
    <property type="term" value="P:peptide transport"/>
    <property type="evidence" value="ECO:0007669"/>
    <property type="project" value="InterPro"/>
</dbReference>
<evidence type="ECO:0000313" key="9">
    <source>
        <dbReference type="EMBL" id="SNY59242.1"/>
    </source>
</evidence>
<dbReference type="Gene3D" id="3.40.50.300">
    <property type="entry name" value="P-loop containing nucleotide triphosphate hydrolases"/>
    <property type="match status" value="1"/>
</dbReference>
<dbReference type="GO" id="GO:0055085">
    <property type="term" value="P:transmembrane transport"/>
    <property type="evidence" value="ECO:0007669"/>
    <property type="project" value="UniProtKB-ARBA"/>
</dbReference>
<dbReference type="AlphaFoldDB" id="A0A285JG39"/>
<dbReference type="PROSITE" id="PS50893">
    <property type="entry name" value="ABC_TRANSPORTER_2"/>
    <property type="match status" value="1"/>
</dbReference>
<dbReference type="GO" id="GO:0005524">
    <property type="term" value="F:ATP binding"/>
    <property type="evidence" value="ECO:0007669"/>
    <property type="project" value="UniProtKB-KW"/>
</dbReference>
<reference evidence="8 11" key="2">
    <citation type="journal article" date="2018" name="Int. J. Syst. Evol. Microbiol.">
        <title>Pseudooceanicola lipolyticus sp. nov., a marine alphaproteobacterium, reclassification of Oceanicola flagellatus as Pseudooceanicola flagellatus comb. nov. and emended description of the genus Pseudooceanicola.</title>
        <authorList>
            <person name="Huang M.-M."/>
            <person name="Guo L.-L."/>
            <person name="Wu Y.-H."/>
            <person name="Lai Q.-L."/>
            <person name="Shao Z.-Z."/>
            <person name="Wang C.-S."/>
            <person name="Wu M."/>
            <person name="Xu X.-W."/>
        </authorList>
    </citation>
    <scope>NUCLEOTIDE SEQUENCE [LARGE SCALE GENOMIC DNA]</scope>
    <source>
        <strain evidence="8 11">Ar-45</strain>
    </source>
</reference>
<comment type="subcellular location">
    <subcellularLocation>
        <location evidence="1">Cell inner membrane</location>
        <topology evidence="1">Peripheral membrane protein</topology>
    </subcellularLocation>
</comment>
<dbReference type="SMART" id="SM00382">
    <property type="entry name" value="AAA"/>
    <property type="match status" value="1"/>
</dbReference>
<keyword evidence="11" id="KW-1185">Reference proteome</keyword>